<keyword evidence="5" id="KW-1185">Reference proteome</keyword>
<keyword evidence="3" id="KW-0268">Exocytosis</keyword>
<protein>
    <submittedName>
        <fullName evidence="4">Uncharacterized protein</fullName>
    </submittedName>
</protein>
<dbReference type="GO" id="GO:0006887">
    <property type="term" value="P:exocytosis"/>
    <property type="evidence" value="ECO:0007669"/>
    <property type="project" value="UniProtKB-KW"/>
</dbReference>
<dbReference type="PANTHER" id="PTHR21292">
    <property type="entry name" value="EXOCYST COMPLEX COMPONENT SEC6-RELATED"/>
    <property type="match status" value="1"/>
</dbReference>
<dbReference type="GeneID" id="25732772"/>
<dbReference type="STRING" id="145388.A0A0D2K9U2"/>
<gene>
    <name evidence="4" type="ORF">MNEG_15140</name>
</gene>
<evidence type="ECO:0000256" key="3">
    <source>
        <dbReference type="ARBA" id="ARBA00022483"/>
    </source>
</evidence>
<feature type="non-terminal residue" evidence="4">
    <location>
        <position position="215"/>
    </location>
</feature>
<dbReference type="GO" id="GO:0051601">
    <property type="term" value="P:exocyst localization"/>
    <property type="evidence" value="ECO:0007669"/>
    <property type="project" value="TreeGrafter"/>
</dbReference>
<dbReference type="Pfam" id="PF06046">
    <property type="entry name" value="Sec6"/>
    <property type="match status" value="1"/>
</dbReference>
<dbReference type="GO" id="GO:0000149">
    <property type="term" value="F:SNARE binding"/>
    <property type="evidence" value="ECO:0007669"/>
    <property type="project" value="TreeGrafter"/>
</dbReference>
<evidence type="ECO:0000313" key="5">
    <source>
        <dbReference type="Proteomes" id="UP000054498"/>
    </source>
</evidence>
<evidence type="ECO:0000256" key="2">
    <source>
        <dbReference type="ARBA" id="ARBA00022448"/>
    </source>
</evidence>
<dbReference type="Gene3D" id="1.10.357.50">
    <property type="match status" value="1"/>
</dbReference>
<dbReference type="GO" id="GO:0000145">
    <property type="term" value="C:exocyst"/>
    <property type="evidence" value="ECO:0007669"/>
    <property type="project" value="InterPro"/>
</dbReference>
<dbReference type="RefSeq" id="XP_013891843.1">
    <property type="nucleotide sequence ID" value="XM_014036389.1"/>
</dbReference>
<keyword evidence="2" id="KW-0813">Transport</keyword>
<comment type="similarity">
    <text evidence="1">Belongs to the SEC6 family.</text>
</comment>
<organism evidence="4 5">
    <name type="scientific">Monoraphidium neglectum</name>
    <dbReference type="NCBI Taxonomy" id="145388"/>
    <lineage>
        <taxon>Eukaryota</taxon>
        <taxon>Viridiplantae</taxon>
        <taxon>Chlorophyta</taxon>
        <taxon>core chlorophytes</taxon>
        <taxon>Chlorophyceae</taxon>
        <taxon>CS clade</taxon>
        <taxon>Sphaeropleales</taxon>
        <taxon>Selenastraceae</taxon>
        <taxon>Monoraphidium</taxon>
    </lineage>
</organism>
<dbReference type="Proteomes" id="UP000054498">
    <property type="component" value="Unassembled WGS sequence"/>
</dbReference>
<dbReference type="PANTHER" id="PTHR21292:SF1">
    <property type="entry name" value="EXOCYST COMPLEX COMPONENT 3"/>
    <property type="match status" value="1"/>
</dbReference>
<dbReference type="InterPro" id="IPR010326">
    <property type="entry name" value="EXOC3/Sec6"/>
</dbReference>
<evidence type="ECO:0000313" key="4">
    <source>
        <dbReference type="EMBL" id="KIY92823.1"/>
    </source>
</evidence>
<dbReference type="InterPro" id="IPR042532">
    <property type="entry name" value="EXOC3/Sec6_C"/>
</dbReference>
<accession>A0A0D2K9U2</accession>
<reference evidence="4 5" key="1">
    <citation type="journal article" date="2013" name="BMC Genomics">
        <title>Reconstruction of the lipid metabolism for the microalga Monoraphidium neglectum from its genome sequence reveals characteristics suitable for biofuel production.</title>
        <authorList>
            <person name="Bogen C."/>
            <person name="Al-Dilaimi A."/>
            <person name="Albersmeier A."/>
            <person name="Wichmann J."/>
            <person name="Grundmann M."/>
            <person name="Rupp O."/>
            <person name="Lauersen K.J."/>
            <person name="Blifernez-Klassen O."/>
            <person name="Kalinowski J."/>
            <person name="Goesmann A."/>
            <person name="Mussgnug J.H."/>
            <person name="Kruse O."/>
        </authorList>
    </citation>
    <scope>NUCLEOTIDE SEQUENCE [LARGE SCALE GENOMIC DNA]</scope>
    <source>
        <strain evidence="4 5">SAG 48.87</strain>
    </source>
</reference>
<proteinExistence type="inferred from homology"/>
<dbReference type="AlphaFoldDB" id="A0A0D2K9U2"/>
<dbReference type="OrthoDB" id="190098at2759"/>
<evidence type="ECO:0000256" key="1">
    <source>
        <dbReference type="ARBA" id="ARBA00009447"/>
    </source>
</evidence>
<sequence length="215" mass="23399">MSDGTLRTPGAVDFFRILNENVAVLEDISRGEVLYAAACRALKVMRDFTASQQAYLSKGGLPLEMLCALLNNNVEAYGQSLEFTEHSLLEAPYAGKLDVEETCRSFLEVAKSMAGAISAEVMRDAGLGDQFGRLYSHSDWVAGTTTATILATLQDYFGDISTFVEPGFAKRVAELVLEELVRRYAAALVLAPPPASDLVLRRMAADEAEVQGFFQ</sequence>
<dbReference type="Gene3D" id="1.10.357.70">
    <property type="entry name" value="Exocyst complex component Sec6, C-terminal domain"/>
    <property type="match status" value="1"/>
</dbReference>
<name>A0A0D2K9U2_9CHLO</name>
<dbReference type="KEGG" id="mng:MNEG_15140"/>
<dbReference type="EMBL" id="KK105285">
    <property type="protein sequence ID" value="KIY92823.1"/>
    <property type="molecule type" value="Genomic_DNA"/>
</dbReference>